<keyword evidence="19" id="KW-1185">Reference proteome</keyword>
<dbReference type="InterPro" id="IPR038050">
    <property type="entry name" value="Neuro_actylchol_rec"/>
</dbReference>
<evidence type="ECO:0000256" key="1">
    <source>
        <dbReference type="ARBA" id="ARBA00009237"/>
    </source>
</evidence>
<feature type="chain" id="PRO_5039740773" evidence="15">
    <location>
        <begin position="24"/>
        <end position="490"/>
    </location>
</feature>
<dbReference type="EMBL" id="JAIWYP010000002">
    <property type="protein sequence ID" value="KAH3862136.1"/>
    <property type="molecule type" value="Genomic_DNA"/>
</dbReference>
<dbReference type="Pfam" id="PF02931">
    <property type="entry name" value="Neur_chan_LBD"/>
    <property type="match status" value="1"/>
</dbReference>
<dbReference type="OrthoDB" id="5975154at2759"/>
<dbReference type="InterPro" id="IPR006029">
    <property type="entry name" value="Neurotrans-gated_channel_TM"/>
</dbReference>
<dbReference type="PROSITE" id="PS00236">
    <property type="entry name" value="NEUROTR_ION_CHANNEL"/>
    <property type="match status" value="1"/>
</dbReference>
<dbReference type="GO" id="GO:0022848">
    <property type="term" value="F:acetylcholine-gated monoatomic cation-selective channel activity"/>
    <property type="evidence" value="ECO:0007669"/>
    <property type="project" value="InterPro"/>
</dbReference>
<comment type="caution">
    <text evidence="18">The sequence shown here is derived from an EMBL/GenBank/DDBJ whole genome shotgun (WGS) entry which is preliminary data.</text>
</comment>
<evidence type="ECO:0000256" key="6">
    <source>
        <dbReference type="ARBA" id="ARBA00023018"/>
    </source>
</evidence>
<feature type="transmembrane region" description="Helical" evidence="15">
    <location>
        <begin position="286"/>
        <end position="303"/>
    </location>
</feature>
<dbReference type="PRINTS" id="PR00254">
    <property type="entry name" value="NICOTINICR"/>
</dbReference>
<dbReference type="InterPro" id="IPR036734">
    <property type="entry name" value="Neur_chan_lig-bd_sf"/>
</dbReference>
<dbReference type="Gene3D" id="1.20.58.390">
    <property type="entry name" value="Neurotransmitter-gated ion-channel transmembrane domain"/>
    <property type="match status" value="1"/>
</dbReference>
<evidence type="ECO:0000256" key="3">
    <source>
        <dbReference type="ARBA" id="ARBA00022475"/>
    </source>
</evidence>
<keyword evidence="4 15" id="KW-0812">Transmembrane</keyword>
<feature type="transmembrane region" description="Helical" evidence="15">
    <location>
        <begin position="323"/>
        <end position="344"/>
    </location>
</feature>
<evidence type="ECO:0000259" key="17">
    <source>
        <dbReference type="Pfam" id="PF02932"/>
    </source>
</evidence>
<feature type="domain" description="Neurotransmitter-gated ion-channel ligand-binding" evidence="16">
    <location>
        <begin position="41"/>
        <end position="251"/>
    </location>
</feature>
<evidence type="ECO:0000256" key="9">
    <source>
        <dbReference type="ARBA" id="ARBA00023157"/>
    </source>
</evidence>
<dbReference type="PRINTS" id="PR00252">
    <property type="entry name" value="NRIONCHANNEL"/>
</dbReference>
<dbReference type="InterPro" id="IPR036719">
    <property type="entry name" value="Neuro-gated_channel_TM_sf"/>
</dbReference>
<feature type="transmembrane region" description="Helical" evidence="15">
    <location>
        <begin position="255"/>
        <end position="274"/>
    </location>
</feature>
<evidence type="ECO:0000313" key="18">
    <source>
        <dbReference type="EMBL" id="KAH3862136.1"/>
    </source>
</evidence>
<evidence type="ECO:0000256" key="13">
    <source>
        <dbReference type="ARBA" id="ARBA00023303"/>
    </source>
</evidence>
<dbReference type="GO" id="GO:0004888">
    <property type="term" value="F:transmembrane signaling receptor activity"/>
    <property type="evidence" value="ECO:0007669"/>
    <property type="project" value="InterPro"/>
</dbReference>
<dbReference type="InterPro" id="IPR006202">
    <property type="entry name" value="Neur_chan_lig-bd"/>
</dbReference>
<evidence type="ECO:0000256" key="4">
    <source>
        <dbReference type="ARBA" id="ARBA00022692"/>
    </source>
</evidence>
<evidence type="ECO:0000256" key="12">
    <source>
        <dbReference type="ARBA" id="ARBA00023286"/>
    </source>
</evidence>
<evidence type="ECO:0000256" key="10">
    <source>
        <dbReference type="ARBA" id="ARBA00023170"/>
    </source>
</evidence>
<evidence type="ECO:0000256" key="7">
    <source>
        <dbReference type="ARBA" id="ARBA00023065"/>
    </source>
</evidence>
<evidence type="ECO:0000313" key="19">
    <source>
        <dbReference type="Proteomes" id="UP000828390"/>
    </source>
</evidence>
<accession>A0A9D4LSN1</accession>
<keyword evidence="12" id="KW-1071">Ligand-gated ion channel</keyword>
<dbReference type="CDD" id="cd19051">
    <property type="entry name" value="LGIC_TM_cation"/>
    <property type="match status" value="1"/>
</dbReference>
<keyword evidence="15" id="KW-0732">Signal</keyword>
<evidence type="ECO:0000259" key="16">
    <source>
        <dbReference type="Pfam" id="PF02931"/>
    </source>
</evidence>
<dbReference type="PANTHER" id="PTHR18945">
    <property type="entry name" value="NEUROTRANSMITTER GATED ION CHANNEL"/>
    <property type="match status" value="1"/>
</dbReference>
<keyword evidence="2 15" id="KW-0813">Transport</keyword>
<feature type="domain" description="Neurotransmitter-gated ion-channel transmembrane" evidence="17">
    <location>
        <begin position="259"/>
        <end position="476"/>
    </location>
</feature>
<sequence length="490" mass="56471">MDPQRQFIPFWALIWLAVAFVAGNKGYDVRFPTEFSAEGVLIKNLLAGYDKRGGKYARPVANHSHAVPVKLMLQLIQIVDLDEKNQVLKLNLWTNYYWIDEFLRWNPDDYEGVTEIRIPSDLIWTPDIKLYNYADIRLQERRDALVTIKYEGNITWIPQGIFMGTCNIDVTTFPFDKQSCSLKFGSWTYDGSKLDLDFLGEKHEMLTEDYFVPNKAWAILGTPGVRNVLAYACCPNVKYHDLTYTVEFRRSATSYIYILILPCVLLTSLTLVLFWIPPESPTKMSLGMNIFMAFFVLLLLFEANMPPASDGVPILGTYYCLNMVLITASTFLNVFVVNLSFYGARSPVPKVLRNVMFRFFARAMRMNNLVKPFLDADKKRLIPPAIPGMGLANGDSKNPRYWKGSCELLVRRKEQIECDPHLSEIDVKLGEIREFLTFYKARMDQKDNQEKVAKEWKALGLIFDRLFFCVYLITILSSLSIVLFFIFNST</sequence>
<dbReference type="SUPFAM" id="SSF90112">
    <property type="entry name" value="Neurotransmitter-gated ion-channel transmembrane pore"/>
    <property type="match status" value="1"/>
</dbReference>
<keyword evidence="5 15" id="KW-1133">Transmembrane helix</keyword>
<keyword evidence="11" id="KW-0325">Glycoprotein</keyword>
<dbReference type="FunFam" id="2.70.170.10:FF:000016">
    <property type="entry name" value="Nicotinic acetylcholine receptor subunit"/>
    <property type="match status" value="1"/>
</dbReference>
<reference evidence="18" key="2">
    <citation type="submission" date="2020-11" db="EMBL/GenBank/DDBJ databases">
        <authorList>
            <person name="McCartney M.A."/>
            <person name="Auch B."/>
            <person name="Kono T."/>
            <person name="Mallez S."/>
            <person name="Becker A."/>
            <person name="Gohl D.M."/>
            <person name="Silverstein K.A.T."/>
            <person name="Koren S."/>
            <person name="Bechman K.B."/>
            <person name="Herman A."/>
            <person name="Abrahante J.E."/>
            <person name="Garbe J."/>
        </authorList>
    </citation>
    <scope>NUCLEOTIDE SEQUENCE</scope>
    <source>
        <strain evidence="18">Duluth1</strain>
        <tissue evidence="18">Whole animal</tissue>
    </source>
</reference>
<evidence type="ECO:0000256" key="5">
    <source>
        <dbReference type="ARBA" id="ARBA00022989"/>
    </source>
</evidence>
<protein>
    <submittedName>
        <fullName evidence="18">Uncharacterized protein</fullName>
    </submittedName>
</protein>
<keyword evidence="3" id="KW-1003">Cell membrane</keyword>
<evidence type="ECO:0000256" key="15">
    <source>
        <dbReference type="RuleBase" id="RU000687"/>
    </source>
</evidence>
<reference evidence="18" key="1">
    <citation type="journal article" date="2019" name="bioRxiv">
        <title>The Genome of the Zebra Mussel, Dreissena polymorpha: A Resource for Invasive Species Research.</title>
        <authorList>
            <person name="McCartney M.A."/>
            <person name="Auch B."/>
            <person name="Kono T."/>
            <person name="Mallez S."/>
            <person name="Zhang Y."/>
            <person name="Obille A."/>
            <person name="Becker A."/>
            <person name="Abrahante J.E."/>
            <person name="Garbe J."/>
            <person name="Badalamenti J.P."/>
            <person name="Herman A."/>
            <person name="Mangelson H."/>
            <person name="Liachko I."/>
            <person name="Sullivan S."/>
            <person name="Sone E.D."/>
            <person name="Koren S."/>
            <person name="Silverstein K.A.T."/>
            <person name="Beckman K.B."/>
            <person name="Gohl D.M."/>
        </authorList>
    </citation>
    <scope>NUCLEOTIDE SEQUENCE</scope>
    <source>
        <strain evidence="18">Duluth1</strain>
        <tissue evidence="18">Whole animal</tissue>
    </source>
</reference>
<organism evidence="18 19">
    <name type="scientific">Dreissena polymorpha</name>
    <name type="common">Zebra mussel</name>
    <name type="synonym">Mytilus polymorpha</name>
    <dbReference type="NCBI Taxonomy" id="45954"/>
    <lineage>
        <taxon>Eukaryota</taxon>
        <taxon>Metazoa</taxon>
        <taxon>Spiralia</taxon>
        <taxon>Lophotrochozoa</taxon>
        <taxon>Mollusca</taxon>
        <taxon>Bivalvia</taxon>
        <taxon>Autobranchia</taxon>
        <taxon>Heteroconchia</taxon>
        <taxon>Euheterodonta</taxon>
        <taxon>Imparidentia</taxon>
        <taxon>Neoheterodontei</taxon>
        <taxon>Myida</taxon>
        <taxon>Dreissenoidea</taxon>
        <taxon>Dreissenidae</taxon>
        <taxon>Dreissena</taxon>
    </lineage>
</organism>
<evidence type="ECO:0000256" key="2">
    <source>
        <dbReference type="ARBA" id="ARBA00022448"/>
    </source>
</evidence>
<dbReference type="InterPro" id="IPR002394">
    <property type="entry name" value="Nicotinic_acetylcholine_rcpt"/>
</dbReference>
<comment type="similarity">
    <text evidence="1">Belongs to the ligand-gated ion channel (TC 1.A.9) family. Acetylcholine receptor (TC 1.A.9.1) subfamily.</text>
</comment>
<keyword evidence="6" id="KW-0770">Synapse</keyword>
<dbReference type="SUPFAM" id="SSF63712">
    <property type="entry name" value="Nicotinic receptor ligand binding domain-like"/>
    <property type="match status" value="1"/>
</dbReference>
<dbReference type="AlphaFoldDB" id="A0A9D4LSN1"/>
<dbReference type="Gene3D" id="2.70.170.10">
    <property type="entry name" value="Neurotransmitter-gated ion-channel ligand-binding domain"/>
    <property type="match status" value="1"/>
</dbReference>
<dbReference type="InterPro" id="IPR006201">
    <property type="entry name" value="Neur_channel"/>
</dbReference>
<feature type="transmembrane region" description="Helical" evidence="15">
    <location>
        <begin position="466"/>
        <end position="487"/>
    </location>
</feature>
<comment type="subcellular location">
    <subcellularLocation>
        <location evidence="14">Synaptic cell membrane</location>
        <topology evidence="14">Multi-pass membrane protein</topology>
    </subcellularLocation>
</comment>
<dbReference type="GO" id="GO:0045211">
    <property type="term" value="C:postsynaptic membrane"/>
    <property type="evidence" value="ECO:0007669"/>
    <property type="project" value="InterPro"/>
</dbReference>
<evidence type="ECO:0000256" key="11">
    <source>
        <dbReference type="ARBA" id="ARBA00023180"/>
    </source>
</evidence>
<keyword evidence="13 15" id="KW-0407">Ion channel</keyword>
<feature type="signal peptide" evidence="15">
    <location>
        <begin position="1"/>
        <end position="23"/>
    </location>
</feature>
<proteinExistence type="inferred from homology"/>
<keyword evidence="7 15" id="KW-0406">Ion transport</keyword>
<dbReference type="Pfam" id="PF02932">
    <property type="entry name" value="Neur_chan_memb"/>
    <property type="match status" value="1"/>
</dbReference>
<keyword evidence="8 15" id="KW-0472">Membrane</keyword>
<name>A0A9D4LSN1_DREPO</name>
<dbReference type="Proteomes" id="UP000828390">
    <property type="component" value="Unassembled WGS sequence"/>
</dbReference>
<gene>
    <name evidence="18" type="ORF">DPMN_025099</name>
</gene>
<dbReference type="InterPro" id="IPR018000">
    <property type="entry name" value="Neurotransmitter_ion_chnl_CS"/>
</dbReference>
<keyword evidence="10" id="KW-0675">Receptor</keyword>
<keyword evidence="9" id="KW-1015">Disulfide bond</keyword>
<evidence type="ECO:0000256" key="14">
    <source>
        <dbReference type="ARBA" id="ARBA00034099"/>
    </source>
</evidence>
<evidence type="ECO:0000256" key="8">
    <source>
        <dbReference type="ARBA" id="ARBA00023136"/>
    </source>
</evidence>